<dbReference type="PROSITE" id="PS50181">
    <property type="entry name" value="FBOX"/>
    <property type="match status" value="1"/>
</dbReference>
<dbReference type="AlphaFoldDB" id="A0AAD6HCK7"/>
<sequence>MSFLCRDLAQISIRDAFSLEDLPVEIVMTISDFCDTSSLVNLARSSKGFYKILESEKNDRARKEFLYPPEEGYKYEHLESQILQNNPWSNQPMPWMWMWMYKRTPGASLNDTGYLCRAIETGKVDGLKFLLDLGADPNWYTIHGTTLLIHAVQENQPKIVQLLLERGADVNAEIWDSTPAGDRVYRFNAFYWAQYLPDEDIVQLLLRTGQVHILRQDLQKLLLNRPLETLRVLFENLTPALLMKKKSYADWTLSLLHELMDREKSRGDAMSLALSFNLPKEIINARCSDGNTVIYKVLRQQDLWSTLIPTLITCGLDLSNDTFDADVLGPPPSYYGLTTIYGATALHVMIHFGKWDLANQLIKAGCQLNVIARSKGKRGSELHMAVRWNAPIDVISSLLTAGADVNCVHDLGSCRMPLEHPDLWLFQTPLSWAIQYEREATVRAILTLGIVRPDLTIKNWRDETPMEQARLSGNVEIIRMLEEELESQNRT</sequence>
<dbReference type="CDD" id="cd09917">
    <property type="entry name" value="F-box_SF"/>
    <property type="match status" value="1"/>
</dbReference>
<feature type="repeat" description="ANK" evidence="3">
    <location>
        <begin position="341"/>
        <end position="373"/>
    </location>
</feature>
<dbReference type="SMART" id="SM00248">
    <property type="entry name" value="ANK"/>
    <property type="match status" value="7"/>
</dbReference>
<dbReference type="InterPro" id="IPR001810">
    <property type="entry name" value="F-box_dom"/>
</dbReference>
<comment type="caution">
    <text evidence="5">The sequence shown here is derived from an EMBL/GenBank/DDBJ whole genome shotgun (WGS) entry which is preliminary data.</text>
</comment>
<reference evidence="5" key="1">
    <citation type="journal article" date="2023" name="IMA Fungus">
        <title>Comparative genomic study of the Penicillium genus elucidates a diverse pangenome and 15 lateral gene transfer events.</title>
        <authorList>
            <person name="Petersen C."/>
            <person name="Sorensen T."/>
            <person name="Nielsen M.R."/>
            <person name="Sondergaard T.E."/>
            <person name="Sorensen J.L."/>
            <person name="Fitzpatrick D.A."/>
            <person name="Frisvad J.C."/>
            <person name="Nielsen K.L."/>
        </authorList>
    </citation>
    <scope>NUCLEOTIDE SEQUENCE</scope>
    <source>
        <strain evidence="5">IBT 17514</strain>
    </source>
</reference>
<gene>
    <name evidence="5" type="ORF">N7493_010184</name>
</gene>
<keyword evidence="2 3" id="KW-0040">ANK repeat</keyword>
<dbReference type="PANTHER" id="PTHR24198:SF165">
    <property type="entry name" value="ANKYRIN REPEAT-CONTAINING PROTEIN-RELATED"/>
    <property type="match status" value="1"/>
</dbReference>
<dbReference type="Proteomes" id="UP001215712">
    <property type="component" value="Unassembled WGS sequence"/>
</dbReference>
<evidence type="ECO:0000256" key="2">
    <source>
        <dbReference type="ARBA" id="ARBA00023043"/>
    </source>
</evidence>
<dbReference type="SUPFAM" id="SSF48403">
    <property type="entry name" value="Ankyrin repeat"/>
    <property type="match status" value="1"/>
</dbReference>
<evidence type="ECO:0000313" key="5">
    <source>
        <dbReference type="EMBL" id="KAJ5708850.1"/>
    </source>
</evidence>
<evidence type="ECO:0000313" key="6">
    <source>
        <dbReference type="Proteomes" id="UP001215712"/>
    </source>
</evidence>
<protein>
    <recommendedName>
        <fullName evidence="4">F-box domain-containing protein</fullName>
    </recommendedName>
</protein>
<feature type="repeat" description="ANK" evidence="3">
    <location>
        <begin position="143"/>
        <end position="172"/>
    </location>
</feature>
<organism evidence="5 6">
    <name type="scientific">Penicillium malachiteum</name>
    <dbReference type="NCBI Taxonomy" id="1324776"/>
    <lineage>
        <taxon>Eukaryota</taxon>
        <taxon>Fungi</taxon>
        <taxon>Dikarya</taxon>
        <taxon>Ascomycota</taxon>
        <taxon>Pezizomycotina</taxon>
        <taxon>Eurotiomycetes</taxon>
        <taxon>Eurotiomycetidae</taxon>
        <taxon>Eurotiales</taxon>
        <taxon>Aspergillaceae</taxon>
        <taxon>Penicillium</taxon>
    </lineage>
</organism>
<dbReference type="EMBL" id="JAQJAN010000019">
    <property type="protein sequence ID" value="KAJ5708850.1"/>
    <property type="molecule type" value="Genomic_DNA"/>
</dbReference>
<name>A0AAD6HCK7_9EURO</name>
<dbReference type="PROSITE" id="PS50088">
    <property type="entry name" value="ANK_REPEAT"/>
    <property type="match status" value="2"/>
</dbReference>
<dbReference type="InterPro" id="IPR002110">
    <property type="entry name" value="Ankyrin_rpt"/>
</dbReference>
<dbReference type="Pfam" id="PF12796">
    <property type="entry name" value="Ank_2"/>
    <property type="match status" value="1"/>
</dbReference>
<dbReference type="SUPFAM" id="SSF81383">
    <property type="entry name" value="F-box domain"/>
    <property type="match status" value="1"/>
</dbReference>
<dbReference type="Pfam" id="PF00646">
    <property type="entry name" value="F-box"/>
    <property type="match status" value="1"/>
</dbReference>
<proteinExistence type="predicted"/>
<feature type="domain" description="F-box" evidence="4">
    <location>
        <begin position="16"/>
        <end position="65"/>
    </location>
</feature>
<evidence type="ECO:0000259" key="4">
    <source>
        <dbReference type="PROSITE" id="PS50181"/>
    </source>
</evidence>
<reference evidence="5" key="2">
    <citation type="submission" date="2023-01" db="EMBL/GenBank/DDBJ databases">
        <authorList>
            <person name="Petersen C."/>
        </authorList>
    </citation>
    <scope>NUCLEOTIDE SEQUENCE</scope>
    <source>
        <strain evidence="5">IBT 17514</strain>
    </source>
</reference>
<accession>A0AAD6HCK7</accession>
<dbReference type="PANTHER" id="PTHR24198">
    <property type="entry name" value="ANKYRIN REPEAT AND PROTEIN KINASE DOMAIN-CONTAINING PROTEIN"/>
    <property type="match status" value="1"/>
</dbReference>
<dbReference type="Gene3D" id="1.25.40.20">
    <property type="entry name" value="Ankyrin repeat-containing domain"/>
    <property type="match status" value="2"/>
</dbReference>
<evidence type="ECO:0000256" key="1">
    <source>
        <dbReference type="ARBA" id="ARBA00022737"/>
    </source>
</evidence>
<keyword evidence="6" id="KW-1185">Reference proteome</keyword>
<keyword evidence="1" id="KW-0677">Repeat</keyword>
<evidence type="ECO:0000256" key="3">
    <source>
        <dbReference type="PROSITE-ProRule" id="PRU00023"/>
    </source>
</evidence>
<dbReference type="InterPro" id="IPR036770">
    <property type="entry name" value="Ankyrin_rpt-contain_sf"/>
</dbReference>
<dbReference type="PROSITE" id="PS50297">
    <property type="entry name" value="ANK_REP_REGION"/>
    <property type="match status" value="1"/>
</dbReference>
<dbReference type="InterPro" id="IPR036047">
    <property type="entry name" value="F-box-like_dom_sf"/>
</dbReference>